<dbReference type="EMBL" id="KQ965821">
    <property type="protein sequence ID" value="KXS10512.1"/>
    <property type="molecule type" value="Genomic_DNA"/>
</dbReference>
<evidence type="ECO:0000256" key="3">
    <source>
        <dbReference type="ARBA" id="ARBA00022723"/>
    </source>
</evidence>
<proteinExistence type="predicted"/>
<keyword evidence="4" id="KW-0378">Hydrolase</keyword>
<keyword evidence="3" id="KW-0479">Metal-binding</keyword>
<dbReference type="AlphaFoldDB" id="A0A139A189"/>
<dbReference type="GO" id="GO:0046872">
    <property type="term" value="F:metal ion binding"/>
    <property type="evidence" value="ECO:0007669"/>
    <property type="project" value="UniProtKB-KW"/>
</dbReference>
<keyword evidence="6" id="KW-0464">Manganese</keyword>
<evidence type="ECO:0000256" key="4">
    <source>
        <dbReference type="ARBA" id="ARBA00022801"/>
    </source>
</evidence>
<dbReference type="STRING" id="1344416.A0A139A189"/>
<comment type="cofactor">
    <cofactor evidence="1">
        <name>Mn(2+)</name>
        <dbReference type="ChEBI" id="CHEBI:29035"/>
    </cofactor>
</comment>
<evidence type="ECO:0000256" key="5">
    <source>
        <dbReference type="ARBA" id="ARBA00022842"/>
    </source>
</evidence>
<dbReference type="GO" id="GO:0005739">
    <property type="term" value="C:mitochondrion"/>
    <property type="evidence" value="ECO:0007669"/>
    <property type="project" value="TreeGrafter"/>
</dbReference>
<dbReference type="PANTHER" id="PTHR12318:SF0">
    <property type="entry name" value="ACYL-COENZYME A DIPHOSPHATASE NUDT19"/>
    <property type="match status" value="1"/>
</dbReference>
<dbReference type="GO" id="GO:0016818">
    <property type="term" value="F:hydrolase activity, acting on acid anhydrides, in phosphorus-containing anhydrides"/>
    <property type="evidence" value="ECO:0007669"/>
    <property type="project" value="InterPro"/>
</dbReference>
<gene>
    <name evidence="8" type="ORF">M427DRAFT_477603</name>
</gene>
<dbReference type="OrthoDB" id="1695362at2759"/>
<dbReference type="PROSITE" id="PS51462">
    <property type="entry name" value="NUDIX"/>
    <property type="match status" value="1"/>
</dbReference>
<dbReference type="Gene3D" id="3.90.79.10">
    <property type="entry name" value="Nucleoside Triphosphate Pyrophosphohydrolase"/>
    <property type="match status" value="1"/>
</dbReference>
<sequence length="396" mass="43625">MDAIQRQLVGMDYFASRSVLENEVYESGRAEPIKPVPKPGEAVQLRFAASLLICVPKESSTKAQNEEDYEVLIQLRGSRGFFGSLTVFPGGGLDASDGDPAWRNLFLKSIAKSPTLTEGTTPETVLHEFTRLFPLSAAVAALRETFEEVGALLTVNTASNQVSTDAWKGHRDAVYKDPSSFLRLFSSADQPQPLPLLPVPWHHFVTPATEPTRYSARFLLTTLPSRPSISADGSETVTAYWSTPTAALNRLERGEIRMVEPQFLILKELQLRYPKWADLAAYSTYQTWRSPSEVADTVPETYRDPDTGMEVLTAPGDWLHSETPASESTLEAKPRNRVVLHPATGEGMGGNLSIYGRLELDRSIPWGDVCASPFGTRRKILGPLRGSGLFSQGEKI</sequence>
<dbReference type="InterPro" id="IPR039121">
    <property type="entry name" value="NUDT19"/>
</dbReference>
<evidence type="ECO:0000259" key="7">
    <source>
        <dbReference type="PROSITE" id="PS51462"/>
    </source>
</evidence>
<dbReference type="PANTHER" id="PTHR12318">
    <property type="entry name" value="TESTOSTERONE-REGULATED PROTEIN RP2"/>
    <property type="match status" value="1"/>
</dbReference>
<dbReference type="InterPro" id="IPR015797">
    <property type="entry name" value="NUDIX_hydrolase-like_dom_sf"/>
</dbReference>
<evidence type="ECO:0000313" key="9">
    <source>
        <dbReference type="Proteomes" id="UP000070544"/>
    </source>
</evidence>
<evidence type="ECO:0000313" key="8">
    <source>
        <dbReference type="EMBL" id="KXS10512.1"/>
    </source>
</evidence>
<evidence type="ECO:0000256" key="2">
    <source>
        <dbReference type="ARBA" id="ARBA00001946"/>
    </source>
</evidence>
<protein>
    <recommendedName>
        <fullName evidence="7">Nudix hydrolase domain-containing protein</fullName>
    </recommendedName>
</protein>
<evidence type="ECO:0000256" key="6">
    <source>
        <dbReference type="ARBA" id="ARBA00023211"/>
    </source>
</evidence>
<dbReference type="SUPFAM" id="SSF55811">
    <property type="entry name" value="Nudix"/>
    <property type="match status" value="1"/>
</dbReference>
<keyword evidence="5" id="KW-0460">Magnesium</keyword>
<dbReference type="InterPro" id="IPR000086">
    <property type="entry name" value="NUDIX_hydrolase_dom"/>
</dbReference>
<evidence type="ECO:0000256" key="1">
    <source>
        <dbReference type="ARBA" id="ARBA00001936"/>
    </source>
</evidence>
<dbReference type="CDD" id="cd18870">
    <property type="entry name" value="NUDIX_AcylCoAdiphos_Nudt19"/>
    <property type="match status" value="1"/>
</dbReference>
<accession>A0A139A189</accession>
<comment type="cofactor">
    <cofactor evidence="2">
        <name>Mg(2+)</name>
        <dbReference type="ChEBI" id="CHEBI:18420"/>
    </cofactor>
</comment>
<name>A0A139A189_GONPJ</name>
<dbReference type="Proteomes" id="UP000070544">
    <property type="component" value="Unassembled WGS sequence"/>
</dbReference>
<keyword evidence="9" id="KW-1185">Reference proteome</keyword>
<reference evidence="8 9" key="1">
    <citation type="journal article" date="2015" name="Genome Biol. Evol.">
        <title>Phylogenomic analyses indicate that early fungi evolved digesting cell walls of algal ancestors of land plants.</title>
        <authorList>
            <person name="Chang Y."/>
            <person name="Wang S."/>
            <person name="Sekimoto S."/>
            <person name="Aerts A.L."/>
            <person name="Choi C."/>
            <person name="Clum A."/>
            <person name="LaButti K.M."/>
            <person name="Lindquist E.A."/>
            <person name="Yee Ngan C."/>
            <person name="Ohm R.A."/>
            <person name="Salamov A.A."/>
            <person name="Grigoriev I.V."/>
            <person name="Spatafora J.W."/>
            <person name="Berbee M.L."/>
        </authorList>
    </citation>
    <scope>NUCLEOTIDE SEQUENCE [LARGE SCALE GENOMIC DNA]</scope>
    <source>
        <strain evidence="8 9">JEL478</strain>
    </source>
</reference>
<feature type="domain" description="Nudix hydrolase" evidence="7">
    <location>
        <begin position="44"/>
        <end position="264"/>
    </location>
</feature>
<organism evidence="8 9">
    <name type="scientific">Gonapodya prolifera (strain JEL478)</name>
    <name type="common">Monoblepharis prolifera</name>
    <dbReference type="NCBI Taxonomy" id="1344416"/>
    <lineage>
        <taxon>Eukaryota</taxon>
        <taxon>Fungi</taxon>
        <taxon>Fungi incertae sedis</taxon>
        <taxon>Chytridiomycota</taxon>
        <taxon>Chytridiomycota incertae sedis</taxon>
        <taxon>Monoblepharidomycetes</taxon>
        <taxon>Monoblepharidales</taxon>
        <taxon>Gonapodyaceae</taxon>
        <taxon>Gonapodya</taxon>
    </lineage>
</organism>